<dbReference type="AlphaFoldDB" id="A0A1X7KTJ1"/>
<organism evidence="1 2">
    <name type="scientific">Paenibacillus aquistagni</name>
    <dbReference type="NCBI Taxonomy" id="1852522"/>
    <lineage>
        <taxon>Bacteria</taxon>
        <taxon>Bacillati</taxon>
        <taxon>Bacillota</taxon>
        <taxon>Bacilli</taxon>
        <taxon>Bacillales</taxon>
        <taxon>Paenibacillaceae</taxon>
        <taxon>Paenibacillus</taxon>
    </lineage>
</organism>
<evidence type="ECO:0000313" key="2">
    <source>
        <dbReference type="Proteomes" id="UP000193834"/>
    </source>
</evidence>
<dbReference type="RefSeq" id="WP_085495149.1">
    <property type="nucleotide sequence ID" value="NZ_FXAZ01000003.1"/>
</dbReference>
<sequence length="112" mass="11688">MQNKVILLQSDSIGDAADGLGTTILETFLTVLKTEHKLPAAIFCMNRGVLALTSNALASLKLAEIEAAGVPVYACKTCVDHYGIEAELAAGQISGMNTFVELAAKHAVITLG</sequence>
<dbReference type="STRING" id="1852522.SAMN06295960_2687"/>
<reference evidence="1 2" key="1">
    <citation type="submission" date="2017-04" db="EMBL/GenBank/DDBJ databases">
        <authorList>
            <person name="Afonso C.L."/>
            <person name="Miller P.J."/>
            <person name="Scott M.A."/>
            <person name="Spackman E."/>
            <person name="Goraichik I."/>
            <person name="Dimitrov K.M."/>
            <person name="Suarez D.L."/>
            <person name="Swayne D.E."/>
        </authorList>
    </citation>
    <scope>NUCLEOTIDE SEQUENCE [LARGE SCALE GENOMIC DNA]</scope>
    <source>
        <strain evidence="1 2">11</strain>
    </source>
</reference>
<dbReference type="InterPro" id="IPR027396">
    <property type="entry name" value="DsrEFH-like"/>
</dbReference>
<dbReference type="InterPro" id="IPR003787">
    <property type="entry name" value="Sulphur_relay_DsrE/F-like"/>
</dbReference>
<dbReference type="Proteomes" id="UP000193834">
    <property type="component" value="Unassembled WGS sequence"/>
</dbReference>
<dbReference type="EMBL" id="FXAZ01000003">
    <property type="protein sequence ID" value="SMG44794.1"/>
    <property type="molecule type" value="Genomic_DNA"/>
</dbReference>
<keyword evidence="2" id="KW-1185">Reference proteome</keyword>
<dbReference type="OrthoDB" id="9801500at2"/>
<protein>
    <submittedName>
        <fullName evidence="1">DsrE/DsrF-like family protein</fullName>
    </submittedName>
</protein>
<proteinExistence type="predicted"/>
<gene>
    <name evidence="1" type="ORF">SAMN06295960_2687</name>
</gene>
<dbReference type="Gene3D" id="3.40.1260.10">
    <property type="entry name" value="DsrEFH-like"/>
    <property type="match status" value="1"/>
</dbReference>
<evidence type="ECO:0000313" key="1">
    <source>
        <dbReference type="EMBL" id="SMG44794.1"/>
    </source>
</evidence>
<accession>A0A1X7KTJ1</accession>
<dbReference type="Pfam" id="PF02635">
    <property type="entry name" value="DsrE"/>
    <property type="match status" value="1"/>
</dbReference>
<name>A0A1X7KTJ1_9BACL</name>
<dbReference type="SUPFAM" id="SSF75169">
    <property type="entry name" value="DsrEFH-like"/>
    <property type="match status" value="1"/>
</dbReference>